<evidence type="ECO:0000256" key="5">
    <source>
        <dbReference type="PIRSR" id="PIRSR640255-2"/>
    </source>
</evidence>
<dbReference type="PANTHER" id="PTHR13966:SF19">
    <property type="entry name" value="NUCLEASE EXOG, MITOCHONDRIAL"/>
    <property type="match status" value="1"/>
</dbReference>
<name>A0A0K8SI47_LYGHE</name>
<feature type="binding site" evidence="5">
    <location>
        <position position="293"/>
    </location>
    <ligand>
        <name>Mg(2+)</name>
        <dbReference type="ChEBI" id="CHEBI:18420"/>
        <note>catalytic</note>
    </ligand>
</feature>
<feature type="active site" description="Proton acceptor" evidence="4">
    <location>
        <position position="263"/>
    </location>
</feature>
<feature type="non-terminal residue" evidence="8">
    <location>
        <position position="1"/>
    </location>
</feature>
<evidence type="ECO:0000256" key="4">
    <source>
        <dbReference type="PIRSR" id="PIRSR640255-1"/>
    </source>
</evidence>
<organism evidence="8">
    <name type="scientific">Lygus hesperus</name>
    <name type="common">Western plant bug</name>
    <dbReference type="NCBI Taxonomy" id="30085"/>
    <lineage>
        <taxon>Eukaryota</taxon>
        <taxon>Metazoa</taxon>
        <taxon>Ecdysozoa</taxon>
        <taxon>Arthropoda</taxon>
        <taxon>Hexapoda</taxon>
        <taxon>Insecta</taxon>
        <taxon>Pterygota</taxon>
        <taxon>Neoptera</taxon>
        <taxon>Paraneoptera</taxon>
        <taxon>Hemiptera</taxon>
        <taxon>Heteroptera</taxon>
        <taxon>Panheteroptera</taxon>
        <taxon>Cimicomorpha</taxon>
        <taxon>Miridae</taxon>
        <taxon>Mirini</taxon>
        <taxon>Lygus</taxon>
    </lineage>
</organism>
<feature type="domain" description="DNA/RNA non-specific endonuclease/pyrophosphatase/phosphodiesterase" evidence="7">
    <location>
        <begin position="167"/>
        <end position="405"/>
    </location>
</feature>
<dbReference type="InterPro" id="IPR044929">
    <property type="entry name" value="DNA/RNA_non-sp_Endonuclease_sf"/>
</dbReference>
<evidence type="ECO:0000256" key="3">
    <source>
        <dbReference type="ARBA" id="ARBA00022759"/>
    </source>
</evidence>
<keyword evidence="5" id="KW-0479">Metal-binding</keyword>
<dbReference type="GO" id="GO:0046872">
    <property type="term" value="F:metal ion binding"/>
    <property type="evidence" value="ECO:0007669"/>
    <property type="project" value="UniProtKB-KW"/>
</dbReference>
<dbReference type="GO" id="GO:0003676">
    <property type="term" value="F:nucleic acid binding"/>
    <property type="evidence" value="ECO:0007669"/>
    <property type="project" value="InterPro"/>
</dbReference>
<reference evidence="8" key="1">
    <citation type="submission" date="2014-09" db="EMBL/GenBank/DDBJ databases">
        <authorList>
            <person name="Magalhaes I.L.F."/>
            <person name="Oliveira U."/>
            <person name="Santos F.R."/>
            <person name="Vidigal T.H.D.A."/>
            <person name="Brescovit A.D."/>
            <person name="Santos A.J."/>
        </authorList>
    </citation>
    <scope>NUCLEOTIDE SEQUENCE</scope>
</reference>
<dbReference type="SUPFAM" id="SSF54060">
    <property type="entry name" value="His-Me finger endonucleases"/>
    <property type="match status" value="1"/>
</dbReference>
<accession>A0A0K8SI47</accession>
<sequence>LTYPGAFISEMLRLAILLIAACAAHGATYERERAQVSKGVSGSCDVDARLDLSGKSPPVILVEENGEWNLAAPTTRTKYNSYLSLANKKIMLTCPGERNSLSIGSVSAYATCKSSNGINYFVVNGKEYKTDSIRCSARAQPYEYNTKQSCNGDGTLLKLGYMVNNKIADVITTCHRIADGMTYWSRHILDGSGLPQRGNGGKRPDEEGRPQFTFRNKDLFRGFPPYRYYKQDNELNALAQAIGSSEARQIFNEREDKFFSKGHLSPNADFLLETTRDVTFLFVNVQPQWQEVNGGNWNEVEVANRYNAAATGKKYEVITGAPGNLAPKSKNVFLDYSNQRIPVPSTYTKLIREVESNKCVALVSTNFPESQVKPKCKDICSAYNWPALKDAKKAGYVYCCSYDEFAKAFPKSAPKVDCSGGVLTNMNRG</sequence>
<keyword evidence="2" id="KW-0540">Nuclease</keyword>
<keyword evidence="3" id="KW-0378">Hydrolase</keyword>
<keyword evidence="6" id="KW-0732">Signal</keyword>
<dbReference type="InterPro" id="IPR040255">
    <property type="entry name" value="Non-specific_endonuclease"/>
</dbReference>
<dbReference type="AlphaFoldDB" id="A0A0K8SI47"/>
<evidence type="ECO:0000259" key="7">
    <source>
        <dbReference type="SMART" id="SM00892"/>
    </source>
</evidence>
<proteinExistence type="inferred from homology"/>
<dbReference type="GO" id="GO:0006309">
    <property type="term" value="P:apoptotic DNA fragmentation"/>
    <property type="evidence" value="ECO:0007669"/>
    <property type="project" value="TreeGrafter"/>
</dbReference>
<dbReference type="GO" id="GO:0004521">
    <property type="term" value="F:RNA endonuclease activity"/>
    <property type="evidence" value="ECO:0007669"/>
    <property type="project" value="TreeGrafter"/>
</dbReference>
<dbReference type="PANTHER" id="PTHR13966">
    <property type="entry name" value="ENDONUCLEASE RELATED"/>
    <property type="match status" value="1"/>
</dbReference>
<evidence type="ECO:0000313" key="8">
    <source>
        <dbReference type="EMBL" id="JAG52799.1"/>
    </source>
</evidence>
<dbReference type="SMART" id="SM00892">
    <property type="entry name" value="Endonuclease_NS"/>
    <property type="match status" value="1"/>
</dbReference>
<dbReference type="InterPro" id="IPR044925">
    <property type="entry name" value="His-Me_finger_sf"/>
</dbReference>
<dbReference type="GO" id="GO:0005743">
    <property type="term" value="C:mitochondrial inner membrane"/>
    <property type="evidence" value="ECO:0007669"/>
    <property type="project" value="TreeGrafter"/>
</dbReference>
<feature type="chain" id="PRO_5005519337" description="DNA/RNA non-specific endonuclease/pyrophosphatase/phosphodiesterase domain-containing protein" evidence="6">
    <location>
        <begin position="27"/>
        <end position="429"/>
    </location>
</feature>
<dbReference type="InterPro" id="IPR001604">
    <property type="entry name" value="Endo_G_ENPP1-like_dom"/>
</dbReference>
<dbReference type="Pfam" id="PF01223">
    <property type="entry name" value="Endonuclease_NS"/>
    <property type="match status" value="1"/>
</dbReference>
<evidence type="ECO:0000256" key="6">
    <source>
        <dbReference type="SAM" id="SignalP"/>
    </source>
</evidence>
<dbReference type="Gene3D" id="3.40.570.10">
    <property type="entry name" value="Extracellular Endonuclease, subunit A"/>
    <property type="match status" value="1"/>
</dbReference>
<dbReference type="EMBL" id="GBRD01013027">
    <property type="protein sequence ID" value="JAG52799.1"/>
    <property type="molecule type" value="Transcribed_RNA"/>
</dbReference>
<keyword evidence="3" id="KW-0255">Endonuclease</keyword>
<comment type="similarity">
    <text evidence="1">Belongs to the DNA/RNA non-specific endonuclease family.</text>
</comment>
<feature type="signal peptide" evidence="6">
    <location>
        <begin position="1"/>
        <end position="26"/>
    </location>
</feature>
<protein>
    <recommendedName>
        <fullName evidence="7">DNA/RNA non-specific endonuclease/pyrophosphatase/phosphodiesterase domain-containing protein</fullName>
    </recommendedName>
</protein>
<dbReference type="GO" id="GO:0000014">
    <property type="term" value="F:single-stranded DNA endodeoxyribonuclease activity"/>
    <property type="evidence" value="ECO:0007669"/>
    <property type="project" value="TreeGrafter"/>
</dbReference>
<dbReference type="GO" id="GO:0005634">
    <property type="term" value="C:nucleus"/>
    <property type="evidence" value="ECO:0007669"/>
    <property type="project" value="TreeGrafter"/>
</dbReference>
<evidence type="ECO:0000256" key="1">
    <source>
        <dbReference type="ARBA" id="ARBA00010052"/>
    </source>
</evidence>
<evidence type="ECO:0000256" key="2">
    <source>
        <dbReference type="ARBA" id="ARBA00022722"/>
    </source>
</evidence>